<evidence type="ECO:0000256" key="7">
    <source>
        <dbReference type="SAM" id="SignalP"/>
    </source>
</evidence>
<dbReference type="RefSeq" id="WP_068389403.1">
    <property type="nucleotide sequence ID" value="NZ_LSZO01000133.1"/>
</dbReference>
<evidence type="ECO:0000256" key="3">
    <source>
        <dbReference type="ARBA" id="ARBA00022729"/>
    </source>
</evidence>
<dbReference type="GO" id="GO:0015846">
    <property type="term" value="P:polyamine transport"/>
    <property type="evidence" value="ECO:0007669"/>
    <property type="project" value="InterPro"/>
</dbReference>
<dbReference type="PIRSF" id="PIRSF019574">
    <property type="entry name" value="Periplasmic_polyamine_BP"/>
    <property type="match status" value="1"/>
</dbReference>
<dbReference type="PANTHER" id="PTHR30222:SF12">
    <property type="entry name" value="NORSPERMIDINE SENSOR"/>
    <property type="match status" value="1"/>
</dbReference>
<comment type="subcellular location">
    <subcellularLocation>
        <location evidence="1 5">Periplasm</location>
    </subcellularLocation>
</comment>
<keyword evidence="9" id="KW-1185">Reference proteome</keyword>
<evidence type="ECO:0000256" key="4">
    <source>
        <dbReference type="ARBA" id="ARBA00022764"/>
    </source>
</evidence>
<comment type="similarity">
    <text evidence="5">Belongs to the bacterial solute-binding protein PotD/PotF family.</text>
</comment>
<sequence length="367" mass="40612">MFKRFNGLKKVGLSAGLLLFAAPLLAAEGDLNLYNWADYIGENTIANFEKETGIKVSYNTYDSYETATAKLLTGRSGYDLVLLNASLVPPLITAGAFAPLDKSKLPSWGNLDPLILKALEDYDPGVTYSAPYSWGSNGITYNVDLILQRMPDAPVDSAAMLFDPTVVSRFADCGVSIIDSPTDVLPIALAYLGLNPKSAAADDLKAAQQMMQKIRPYISQFESTNYLNAMAGGDRCMALTWSGDYAVIQERAAESGSKSRFAYIAPKEGTLIWFDSFYMPADAPNVENAYRFIEYLLRPEVIAEFTNFTRYPNANKAATPFVDEDIRSDTGIYPDDEIRARLHTQAIHPPEAIRRITRTWNSIKTNR</sequence>
<dbReference type="PRINTS" id="PR00909">
    <property type="entry name" value="SPERMDNBNDNG"/>
</dbReference>
<evidence type="ECO:0000313" key="8">
    <source>
        <dbReference type="EMBL" id="KXU38471.1"/>
    </source>
</evidence>
<dbReference type="AlphaFoldDB" id="A0A139SVL3"/>
<evidence type="ECO:0000256" key="1">
    <source>
        <dbReference type="ARBA" id="ARBA00004418"/>
    </source>
</evidence>
<dbReference type="Gene3D" id="3.40.190.10">
    <property type="entry name" value="Periplasmic binding protein-like II"/>
    <property type="match status" value="2"/>
</dbReference>
<evidence type="ECO:0000256" key="6">
    <source>
        <dbReference type="PIRSR" id="PIRSR019574-1"/>
    </source>
</evidence>
<dbReference type="GO" id="GO:0019808">
    <property type="term" value="F:polyamine binding"/>
    <property type="evidence" value="ECO:0007669"/>
    <property type="project" value="InterPro"/>
</dbReference>
<dbReference type="CDD" id="cd13659">
    <property type="entry name" value="PBP2_PotF"/>
    <property type="match status" value="1"/>
</dbReference>
<keyword evidence="2 5" id="KW-0813">Transport</keyword>
<comment type="function">
    <text evidence="5">Required for the activity of the bacterial periplasmic transport system of putrescine.</text>
</comment>
<reference evidence="8 9" key="1">
    <citation type="submission" date="2016-02" db="EMBL/GenBank/DDBJ databases">
        <authorList>
            <person name="Wen L."/>
            <person name="He K."/>
            <person name="Yang H."/>
        </authorList>
    </citation>
    <scope>NUCLEOTIDE SEQUENCE [LARGE SCALE GENOMIC DNA]</scope>
    <source>
        <strain evidence="8 9">CV58</strain>
    </source>
</reference>
<organism evidence="8 9">
    <name type="scientific">Ventosimonas gracilis</name>
    <dbReference type="NCBI Taxonomy" id="1680762"/>
    <lineage>
        <taxon>Bacteria</taxon>
        <taxon>Pseudomonadati</taxon>
        <taxon>Pseudomonadota</taxon>
        <taxon>Gammaproteobacteria</taxon>
        <taxon>Pseudomonadales</taxon>
        <taxon>Ventosimonadaceae</taxon>
        <taxon>Ventosimonas</taxon>
    </lineage>
</organism>
<dbReference type="GO" id="GO:0042597">
    <property type="term" value="C:periplasmic space"/>
    <property type="evidence" value="ECO:0007669"/>
    <property type="project" value="UniProtKB-SubCell"/>
</dbReference>
<dbReference type="Proteomes" id="UP000072660">
    <property type="component" value="Unassembled WGS sequence"/>
</dbReference>
<dbReference type="InterPro" id="IPR006059">
    <property type="entry name" value="SBP"/>
</dbReference>
<accession>A0A139SVL3</accession>
<comment type="caution">
    <text evidence="8">The sequence shown here is derived from an EMBL/GenBank/DDBJ whole genome shotgun (WGS) entry which is preliminary data.</text>
</comment>
<gene>
    <name evidence="8" type="ORF">AXE65_13105</name>
</gene>
<evidence type="ECO:0000313" key="9">
    <source>
        <dbReference type="Proteomes" id="UP000072660"/>
    </source>
</evidence>
<protein>
    <recommendedName>
        <fullName evidence="5">Putrescine-binding periplasmic protein</fullName>
    </recommendedName>
</protein>
<evidence type="ECO:0000256" key="5">
    <source>
        <dbReference type="PIRNR" id="PIRNR019574"/>
    </source>
</evidence>
<feature type="binding site" evidence="6">
    <location>
        <position position="345"/>
    </location>
    <ligand>
        <name>spermidine</name>
        <dbReference type="ChEBI" id="CHEBI:57834"/>
    </ligand>
</feature>
<dbReference type="PANTHER" id="PTHR30222">
    <property type="entry name" value="SPERMIDINE/PUTRESCINE-BINDING PERIPLASMIC PROTEIN"/>
    <property type="match status" value="1"/>
</dbReference>
<dbReference type="EMBL" id="LSZO01000133">
    <property type="protein sequence ID" value="KXU38471.1"/>
    <property type="molecule type" value="Genomic_DNA"/>
</dbReference>
<evidence type="ECO:0000256" key="2">
    <source>
        <dbReference type="ARBA" id="ARBA00022448"/>
    </source>
</evidence>
<dbReference type="OrthoDB" id="9769319at2"/>
<keyword evidence="4 5" id="KW-0574">Periplasm</keyword>
<keyword evidence="3 7" id="KW-0732">Signal</keyword>
<dbReference type="Pfam" id="PF13416">
    <property type="entry name" value="SBP_bac_8"/>
    <property type="match status" value="1"/>
</dbReference>
<proteinExistence type="inferred from homology"/>
<feature type="chain" id="PRO_5007299486" description="Putrescine-binding periplasmic protein" evidence="7">
    <location>
        <begin position="27"/>
        <end position="367"/>
    </location>
</feature>
<dbReference type="InterPro" id="IPR001188">
    <property type="entry name" value="Sperm_putr-bd"/>
</dbReference>
<dbReference type="SUPFAM" id="SSF53850">
    <property type="entry name" value="Periplasmic binding protein-like II"/>
    <property type="match status" value="1"/>
</dbReference>
<name>A0A139SVL3_9GAMM</name>
<feature type="signal peptide" evidence="7">
    <location>
        <begin position="1"/>
        <end position="26"/>
    </location>
</feature>